<reference evidence="10 11" key="1">
    <citation type="submission" date="2024-09" db="EMBL/GenBank/DDBJ databases">
        <title>Rethinking Asexuality: The Enigmatic Case of Functional Sexual Genes in Lepraria (Stereocaulaceae).</title>
        <authorList>
            <person name="Doellman M."/>
            <person name="Sun Y."/>
            <person name="Barcenas-Pena A."/>
            <person name="Lumbsch H.T."/>
            <person name="Grewe F."/>
        </authorList>
    </citation>
    <scope>NUCLEOTIDE SEQUENCE [LARGE SCALE GENOMIC DNA]</scope>
    <source>
        <strain evidence="10 11">Mercado 3170</strain>
    </source>
</reference>
<evidence type="ECO:0000256" key="2">
    <source>
        <dbReference type="ARBA" id="ARBA00009915"/>
    </source>
</evidence>
<dbReference type="Proteomes" id="UP001590950">
    <property type="component" value="Unassembled WGS sequence"/>
</dbReference>
<keyword evidence="5 9" id="KW-0479">Metal-binding</keyword>
<organism evidence="10 11">
    <name type="scientific">Stereocaulon virgatum</name>
    <dbReference type="NCBI Taxonomy" id="373712"/>
    <lineage>
        <taxon>Eukaryota</taxon>
        <taxon>Fungi</taxon>
        <taxon>Dikarya</taxon>
        <taxon>Ascomycota</taxon>
        <taxon>Pezizomycotina</taxon>
        <taxon>Lecanoromycetes</taxon>
        <taxon>OSLEUM clade</taxon>
        <taxon>Lecanoromycetidae</taxon>
        <taxon>Lecanorales</taxon>
        <taxon>Lecanorineae</taxon>
        <taxon>Stereocaulaceae</taxon>
        <taxon>Stereocaulon</taxon>
    </lineage>
</organism>
<keyword evidence="11" id="KW-1185">Reference proteome</keyword>
<accession>A0ABR4AR16</accession>
<dbReference type="PANTHER" id="PTHR21711:SF0">
    <property type="entry name" value="MITOCHONDRIAL INNER MEMBRANE PROTEASE ATP23 HOMOLOG"/>
    <property type="match status" value="1"/>
</dbReference>
<evidence type="ECO:0000256" key="5">
    <source>
        <dbReference type="ARBA" id="ARBA00022723"/>
    </source>
</evidence>
<comment type="similarity">
    <text evidence="2 9">Belongs to the peptidase M76 family.</text>
</comment>
<dbReference type="PANTHER" id="PTHR21711">
    <property type="entry name" value="MITOCHONDRIAL INNER MEMBRANE PROTEASE"/>
    <property type="match status" value="1"/>
</dbReference>
<comment type="function">
    <text evidence="8">Has a dual role in the assembly of mitochondrial ATPase. Acts as a protease that removes N-terminal residues of mitochondrial ATPase CF(0) subunit 6 at the intermembrane space side. Also involved in the correct assembly of the membrane-embedded ATPase CF(0) particle, probably mediating association of subunit 6 with the subunit 9 ring.</text>
</comment>
<dbReference type="EMBL" id="JBEFKJ010000003">
    <property type="protein sequence ID" value="KAL2047089.1"/>
    <property type="molecule type" value="Genomic_DNA"/>
</dbReference>
<evidence type="ECO:0000256" key="6">
    <source>
        <dbReference type="ARBA" id="ARBA00022801"/>
    </source>
</evidence>
<name>A0ABR4AR16_9LECA</name>
<comment type="subcellular location">
    <subcellularLocation>
        <location evidence="1 9">Mitochondrion inner membrane</location>
        <topology evidence="1 9">Peripheral membrane protein</topology>
        <orientation evidence="1 9">Intermembrane side</orientation>
    </subcellularLocation>
</comment>
<evidence type="ECO:0000256" key="1">
    <source>
        <dbReference type="ARBA" id="ARBA00004137"/>
    </source>
</evidence>
<comment type="caution">
    <text evidence="10">The sequence shown here is derived from an EMBL/GenBank/DDBJ whole genome shotgun (WGS) entry which is preliminary data.</text>
</comment>
<keyword evidence="9" id="KW-0496">Mitochondrion</keyword>
<evidence type="ECO:0000256" key="8">
    <source>
        <dbReference type="ARBA" id="ARBA00025322"/>
    </source>
</evidence>
<keyword evidence="7 9" id="KW-0482">Metalloprotease</keyword>
<keyword evidence="9" id="KW-0472">Membrane</keyword>
<evidence type="ECO:0000256" key="4">
    <source>
        <dbReference type="ARBA" id="ARBA00022670"/>
    </source>
</evidence>
<evidence type="ECO:0000256" key="7">
    <source>
        <dbReference type="ARBA" id="ARBA00023049"/>
    </source>
</evidence>
<proteinExistence type="inferred from homology"/>
<keyword evidence="6 9" id="KW-0378">Hydrolase</keyword>
<protein>
    <recommendedName>
        <fullName evidence="3 9">Mitochondrial inner membrane protease ATP23</fullName>
        <ecNumber evidence="9">3.4.24.-</ecNumber>
    </recommendedName>
</protein>
<dbReference type="Pfam" id="PF09768">
    <property type="entry name" value="Peptidase_M76"/>
    <property type="match status" value="1"/>
</dbReference>
<evidence type="ECO:0000256" key="9">
    <source>
        <dbReference type="RuleBase" id="RU364057"/>
    </source>
</evidence>
<evidence type="ECO:0000256" key="3">
    <source>
        <dbReference type="ARBA" id="ARBA00014615"/>
    </source>
</evidence>
<keyword evidence="4 9" id="KW-0645">Protease</keyword>
<evidence type="ECO:0000313" key="11">
    <source>
        <dbReference type="Proteomes" id="UP001590950"/>
    </source>
</evidence>
<dbReference type="InterPro" id="IPR019165">
    <property type="entry name" value="Peptidase_M76_ATP23"/>
</dbReference>
<keyword evidence="9" id="KW-0999">Mitochondrion inner membrane</keyword>
<evidence type="ECO:0000313" key="10">
    <source>
        <dbReference type="EMBL" id="KAL2047089.1"/>
    </source>
</evidence>
<dbReference type="EC" id="3.4.24.-" evidence="9"/>
<sequence length="238" mass="28008">MSKEEPPIPVNTKTVSTSQDTGYTFTDDPWIRWRNTWRYFTGGLTVEGMKQYIEGRDARFEREDCLRCEQQRDFLLQYSPIVRFMNQKITALGGDLHKGNIRCQRCAFGRSGGFDPNYGILLCANRPEPVEDVLAHEMIHAYDFLRFKPDFVNHDLRHAACTEIRASSLSGECRFWQEFWHRSQWKLTYQHQECVRRRATISVAMRPNCKDDVEAARVVDEVWDSCFADTRPFDQIYK</sequence>
<gene>
    <name evidence="10" type="ORF">N7G274_001108</name>
</gene>